<gene>
    <name evidence="1" type="ORF">RDB_LOCUS86218</name>
</gene>
<comment type="caution">
    <text evidence="1">The sequence shown here is derived from an EMBL/GenBank/DDBJ whole genome shotgun (WGS) entry which is preliminary data.</text>
</comment>
<dbReference type="AlphaFoldDB" id="A0A8H3H2W0"/>
<dbReference type="EMBL" id="CAJMXA010002328">
    <property type="protein sequence ID" value="CAE6479328.1"/>
    <property type="molecule type" value="Genomic_DNA"/>
</dbReference>
<reference evidence="1" key="1">
    <citation type="submission" date="2021-01" db="EMBL/GenBank/DDBJ databases">
        <authorList>
            <person name="Kaushik A."/>
        </authorList>
    </citation>
    <scope>NUCLEOTIDE SEQUENCE</scope>
    <source>
        <strain evidence="1">AG6-10EEA</strain>
    </source>
</reference>
<dbReference type="Proteomes" id="UP000663853">
    <property type="component" value="Unassembled WGS sequence"/>
</dbReference>
<protein>
    <submittedName>
        <fullName evidence="1">Uncharacterized protein</fullName>
    </submittedName>
</protein>
<evidence type="ECO:0000313" key="1">
    <source>
        <dbReference type="EMBL" id="CAE6479328.1"/>
    </source>
</evidence>
<evidence type="ECO:0000313" key="2">
    <source>
        <dbReference type="Proteomes" id="UP000663853"/>
    </source>
</evidence>
<proteinExistence type="predicted"/>
<name>A0A8H3H2W0_9AGAM</name>
<accession>A0A8H3H2W0</accession>
<organism evidence="1 2">
    <name type="scientific">Rhizoctonia solani</name>
    <dbReference type="NCBI Taxonomy" id="456999"/>
    <lineage>
        <taxon>Eukaryota</taxon>
        <taxon>Fungi</taxon>
        <taxon>Dikarya</taxon>
        <taxon>Basidiomycota</taxon>
        <taxon>Agaricomycotina</taxon>
        <taxon>Agaricomycetes</taxon>
        <taxon>Cantharellales</taxon>
        <taxon>Ceratobasidiaceae</taxon>
        <taxon>Rhizoctonia</taxon>
    </lineage>
</organism>
<sequence>MASESGRSTYVQDAHEKGDLKSLAEAYAAMENQETNFWVQKHVRSDESVFILHNQEPGAFGKGVDVHFSWGYSSIMIKGAFNILTLKVSASIGVNVPFLGDKWLGSVAGDLIESAETKLQSDLAKGKVTLSTQSGELWVKLEIESPLHREATIEKDFRIIAF</sequence>